<dbReference type="AlphaFoldDB" id="A0A0L6UW09"/>
<sequence>HFSAVKPKSTRYTSEEDTRLPTETSKACSAQLYLSPLATCARGVHYLNSRSLTQGNRDDSSSWNLHTQTRTPTHQNPRTDAVPLAQHCTSCLNTLMSLWSVDAPGSVWVNMETLESASKYIDSLCEAISMRTSNRQEVPAGPPGLQTMKVSKSFCSIDAKMKHYLNKDIKFKTLPKLSLRAQCYFYITTTSTSSKQVFSKGKLIIYWKLSALKPKSIEQLLCSKDLLQTFEVPIQLYTYDTREMNIFSKIKLKKKLKQTEMKLTPASSRIRAGEHLGFGYGGRPYPDPDPQRF</sequence>
<accession>A0A0L6UW09</accession>
<dbReference type="Pfam" id="PF05699">
    <property type="entry name" value="Dimer_Tnp_hAT"/>
    <property type="match status" value="1"/>
</dbReference>
<evidence type="ECO:0000313" key="3">
    <source>
        <dbReference type="EMBL" id="KNZ52736.1"/>
    </source>
</evidence>
<name>A0A0L6UW09_9BASI</name>
<keyword evidence="4" id="KW-1185">Reference proteome</keyword>
<protein>
    <recommendedName>
        <fullName evidence="2">HAT C-terminal dimerisation domain-containing protein</fullName>
    </recommendedName>
</protein>
<reference evidence="3 4" key="1">
    <citation type="submission" date="2015-08" db="EMBL/GenBank/DDBJ databases">
        <title>Next Generation Sequencing and Analysis of the Genome of Puccinia sorghi L Schw, the Causal Agent of Maize Common Rust.</title>
        <authorList>
            <person name="Rochi L."/>
            <person name="Burguener G."/>
            <person name="Darino M."/>
            <person name="Turjanski A."/>
            <person name="Kreff E."/>
            <person name="Dieguez M.J."/>
            <person name="Sacco F."/>
        </authorList>
    </citation>
    <scope>NUCLEOTIDE SEQUENCE [LARGE SCALE GENOMIC DNA]</scope>
    <source>
        <strain evidence="3 4">RO10H11247</strain>
    </source>
</reference>
<dbReference type="VEuPathDB" id="FungiDB:VP01_3466g1"/>
<feature type="region of interest" description="Disordered" evidence="1">
    <location>
        <begin position="52"/>
        <end position="79"/>
    </location>
</feature>
<feature type="region of interest" description="Disordered" evidence="1">
    <location>
        <begin position="1"/>
        <end position="21"/>
    </location>
</feature>
<feature type="non-terminal residue" evidence="3">
    <location>
        <position position="1"/>
    </location>
</feature>
<feature type="region of interest" description="Disordered" evidence="1">
    <location>
        <begin position="274"/>
        <end position="293"/>
    </location>
</feature>
<gene>
    <name evidence="3" type="ORF">VP01_3466g1</name>
</gene>
<proteinExistence type="predicted"/>
<evidence type="ECO:0000313" key="4">
    <source>
        <dbReference type="Proteomes" id="UP000037035"/>
    </source>
</evidence>
<evidence type="ECO:0000259" key="2">
    <source>
        <dbReference type="Pfam" id="PF05699"/>
    </source>
</evidence>
<dbReference type="InterPro" id="IPR008906">
    <property type="entry name" value="HATC_C_dom"/>
</dbReference>
<evidence type="ECO:0000256" key="1">
    <source>
        <dbReference type="SAM" id="MobiDB-lite"/>
    </source>
</evidence>
<feature type="compositionally biased region" description="Polar residues" evidence="1">
    <location>
        <begin position="52"/>
        <end position="78"/>
    </location>
</feature>
<feature type="domain" description="HAT C-terminal dimerisation" evidence="2">
    <location>
        <begin position="173"/>
        <end position="225"/>
    </location>
</feature>
<dbReference type="EMBL" id="LAVV01008464">
    <property type="protein sequence ID" value="KNZ52736.1"/>
    <property type="molecule type" value="Genomic_DNA"/>
</dbReference>
<dbReference type="Proteomes" id="UP000037035">
    <property type="component" value="Unassembled WGS sequence"/>
</dbReference>
<comment type="caution">
    <text evidence="3">The sequence shown here is derived from an EMBL/GenBank/DDBJ whole genome shotgun (WGS) entry which is preliminary data.</text>
</comment>
<dbReference type="GO" id="GO:0046983">
    <property type="term" value="F:protein dimerization activity"/>
    <property type="evidence" value="ECO:0007669"/>
    <property type="project" value="InterPro"/>
</dbReference>
<organism evidence="3 4">
    <name type="scientific">Puccinia sorghi</name>
    <dbReference type="NCBI Taxonomy" id="27349"/>
    <lineage>
        <taxon>Eukaryota</taxon>
        <taxon>Fungi</taxon>
        <taxon>Dikarya</taxon>
        <taxon>Basidiomycota</taxon>
        <taxon>Pucciniomycotina</taxon>
        <taxon>Pucciniomycetes</taxon>
        <taxon>Pucciniales</taxon>
        <taxon>Pucciniaceae</taxon>
        <taxon>Puccinia</taxon>
    </lineage>
</organism>